<evidence type="ECO:0000256" key="11">
    <source>
        <dbReference type="ARBA" id="ARBA00023049"/>
    </source>
</evidence>
<dbReference type="Gene3D" id="2.60.40.1840">
    <property type="match status" value="1"/>
</dbReference>
<dbReference type="EMBL" id="JAFKCS010000010">
    <property type="protein sequence ID" value="MBN7820569.1"/>
    <property type="molecule type" value="Genomic_DNA"/>
</dbReference>
<comment type="similarity">
    <text evidence="3">Belongs to the peptidase M1 family.</text>
</comment>
<evidence type="ECO:0000313" key="17">
    <source>
        <dbReference type="EMBL" id="MBN7820569.1"/>
    </source>
</evidence>
<evidence type="ECO:0000256" key="6">
    <source>
        <dbReference type="ARBA" id="ARBA00022438"/>
    </source>
</evidence>
<evidence type="ECO:0000256" key="7">
    <source>
        <dbReference type="ARBA" id="ARBA00022670"/>
    </source>
</evidence>
<sequence>MSAASPQAMKLADYRQPDFLIPELYLEFELHETQTLVTAVSKVSRQGEHNQPLVLDGEKLELVQIQIDGHNVPAKDDDKGISIDNVPNEFELRVVTRIDPKNNTSLEGLYKSGQAFCTQCEAEGFRKITYFLDRPDVMAKYKVKITADKQAYPHLLSNGNKVDQGDLADGRHWVLWEDPFFKPCYLFALVAGDFDLLEDLFTTASGRQVALQLFVDKGNLGRAGHAMDSLKKAMLWDEQRYGLEYDLDIYMIVAVDFFNMGAMENKGLNVFNSKFVLADPASATDEDFFNIESVIAHEYFHNWTGNRITCRDWFQLSLKEGLTVFRDQQFSADMADPAIVRIKQVQVIREHQFAEDAGPMAHPIRPDEVMEMNNFYSVTVYDKGAEVIRMLHTLLGEEGFRRGMDLYVSRHDGQAVTCDDFVQAMQDANSTDLSLFRRWYSQSGTPTVKIQETYHEESGEYSIELSQYTAPTADQKDKLPLHLPIAIELIDGKGGQQQVLSLTRESESFNLGYFSQKPTLGVLAGFSAPVKITFSHDNEALLQIALNGQDDFLRWDACQQLLSEAIHQAAGQPGLGLPDILSKLFAGILLLAEQRPALVAEMLALPSFETLAQQRSQIDVDALLSARKQLKKQLAVAFQTPLKDLVTGALADTYRYEQEQVQSRRIKAVSLTYLAELADTEQLLQTAYQHSDNMSDTLAVLKACQEANHALFVPLMQEFEAHWSNDSLVMDKWFALHGSRQHRDSIATLELLSGHAMYSINNPNKVRALIGSFAFYNTAGFHAADGSGYRFVADYLLKLDAVNPQVASRLITPMLGFTHLDNARQDLIVKQLARLLNHKSLSRDLFEKVTKALHLAASTDKALS</sequence>
<reference evidence="17 18" key="1">
    <citation type="submission" date="2021-03" db="EMBL/GenBank/DDBJ databases">
        <title>novel species isolated from a fishpond in China.</title>
        <authorList>
            <person name="Lu H."/>
            <person name="Cai Z."/>
        </authorList>
    </citation>
    <scope>NUCLEOTIDE SEQUENCE [LARGE SCALE GENOMIC DNA]</scope>
    <source>
        <strain evidence="17 18">Y57</strain>
    </source>
</reference>
<keyword evidence="11" id="KW-0482">Metalloprotease</keyword>
<dbReference type="Gene3D" id="3.30.2010.30">
    <property type="match status" value="1"/>
</dbReference>
<name>A0ABS3CY63_9ALTE</name>
<evidence type="ECO:0000256" key="8">
    <source>
        <dbReference type="ARBA" id="ARBA00022723"/>
    </source>
</evidence>
<dbReference type="CDD" id="cd09600">
    <property type="entry name" value="M1_APN"/>
    <property type="match status" value="1"/>
</dbReference>
<dbReference type="Gene3D" id="1.10.390.10">
    <property type="entry name" value="Neutral Protease Domain 2"/>
    <property type="match status" value="1"/>
</dbReference>
<proteinExistence type="inferred from homology"/>
<dbReference type="SUPFAM" id="SSF55486">
    <property type="entry name" value="Metalloproteases ('zincins'), catalytic domain"/>
    <property type="match status" value="1"/>
</dbReference>
<dbReference type="InterPro" id="IPR038438">
    <property type="entry name" value="PepN_Ig-like_sf"/>
</dbReference>
<dbReference type="SUPFAM" id="SSF63737">
    <property type="entry name" value="Leukotriene A4 hydrolase N-terminal domain"/>
    <property type="match status" value="1"/>
</dbReference>
<keyword evidence="18" id="KW-1185">Reference proteome</keyword>
<dbReference type="Gene3D" id="1.25.50.10">
    <property type="entry name" value="Peptidase M1, alanyl aminopeptidase, C-terminal domain"/>
    <property type="match status" value="1"/>
</dbReference>
<dbReference type="NCBIfam" id="TIGR02414">
    <property type="entry name" value="pepN_proteo"/>
    <property type="match status" value="1"/>
</dbReference>
<feature type="domain" description="Aminopeptidase N-like N-terminal" evidence="16">
    <location>
        <begin position="28"/>
        <end position="186"/>
    </location>
</feature>
<evidence type="ECO:0000256" key="9">
    <source>
        <dbReference type="ARBA" id="ARBA00022801"/>
    </source>
</evidence>
<evidence type="ECO:0000256" key="12">
    <source>
        <dbReference type="NCBIfam" id="TIGR02414"/>
    </source>
</evidence>
<keyword evidence="10" id="KW-0862">Zinc</keyword>
<evidence type="ECO:0000256" key="10">
    <source>
        <dbReference type="ARBA" id="ARBA00022833"/>
    </source>
</evidence>
<evidence type="ECO:0000256" key="2">
    <source>
        <dbReference type="ARBA" id="ARBA00001947"/>
    </source>
</evidence>
<evidence type="ECO:0000259" key="14">
    <source>
        <dbReference type="Pfam" id="PF11940"/>
    </source>
</evidence>
<dbReference type="InterPro" id="IPR012779">
    <property type="entry name" value="Peptidase_M1_pepN"/>
</dbReference>
<dbReference type="InterPro" id="IPR014782">
    <property type="entry name" value="Peptidase_M1_dom"/>
</dbReference>
<evidence type="ECO:0000256" key="4">
    <source>
        <dbReference type="ARBA" id="ARBA00012564"/>
    </source>
</evidence>
<dbReference type="Pfam" id="PF11940">
    <property type="entry name" value="DUF3458"/>
    <property type="match status" value="1"/>
</dbReference>
<feature type="domain" description="Peptidase M1 alanyl aminopeptidase Ig-like fold" evidence="14">
    <location>
        <begin position="444"/>
        <end position="533"/>
    </location>
</feature>
<keyword evidence="7" id="KW-0645">Protease</keyword>
<feature type="domain" description="Peptidase M1 membrane alanine aminopeptidase" evidence="13">
    <location>
        <begin position="226"/>
        <end position="439"/>
    </location>
</feature>
<dbReference type="PANTHER" id="PTHR46322">
    <property type="entry name" value="PUROMYCIN-SENSITIVE AMINOPEPTIDASE"/>
    <property type="match status" value="1"/>
</dbReference>
<dbReference type="RefSeq" id="WP_206594405.1">
    <property type="nucleotide sequence ID" value="NZ_JAFKCS010000010.1"/>
</dbReference>
<dbReference type="InterPro" id="IPR042097">
    <property type="entry name" value="Aminopeptidase_N-like_N_sf"/>
</dbReference>
<dbReference type="PANTHER" id="PTHR46322:SF1">
    <property type="entry name" value="PUROMYCIN-SENSITIVE AMINOPEPTIDASE"/>
    <property type="match status" value="1"/>
</dbReference>
<keyword evidence="9 17" id="KW-0378">Hydrolase</keyword>
<dbReference type="Proteomes" id="UP000663992">
    <property type="component" value="Unassembled WGS sequence"/>
</dbReference>
<accession>A0ABS3CY63</accession>
<keyword evidence="8" id="KW-0479">Metal-binding</keyword>
<dbReference type="InterPro" id="IPR037144">
    <property type="entry name" value="Peptidase_M1_pepN_C_sf"/>
</dbReference>
<dbReference type="InterPro" id="IPR024601">
    <property type="entry name" value="Peptidase_M1_pepN_C"/>
</dbReference>
<comment type="catalytic activity">
    <reaction evidence="1">
        <text>Release of an N-terminal amino acid, Xaa-|-Yaa- from a peptide, amide or arylamide. Xaa is preferably Ala, but may be most amino acids including Pro (slow action). When a terminal hydrophobic residue is followed by a prolyl residue, the two may be released as an intact Xaa-Pro dipeptide.</text>
        <dbReference type="EC" id="3.4.11.2"/>
    </reaction>
</comment>
<protein>
    <recommendedName>
        <fullName evidence="5 12">Aminopeptidase N</fullName>
        <ecNumber evidence="4 12">3.4.11.2</ecNumber>
    </recommendedName>
</protein>
<organism evidence="17 18">
    <name type="scientific">Bowmanella yangjiangensis</name>
    <dbReference type="NCBI Taxonomy" id="2811230"/>
    <lineage>
        <taxon>Bacteria</taxon>
        <taxon>Pseudomonadati</taxon>
        <taxon>Pseudomonadota</taxon>
        <taxon>Gammaproteobacteria</taxon>
        <taxon>Alteromonadales</taxon>
        <taxon>Alteromonadaceae</taxon>
        <taxon>Bowmanella</taxon>
    </lineage>
</organism>
<keyword evidence="6 17" id="KW-0031">Aminopeptidase</keyword>
<dbReference type="Pfam" id="PF17432">
    <property type="entry name" value="DUF3458_C"/>
    <property type="match status" value="1"/>
</dbReference>
<dbReference type="InterPro" id="IPR027268">
    <property type="entry name" value="Peptidase_M4/M1_CTD_sf"/>
</dbReference>
<evidence type="ECO:0000256" key="3">
    <source>
        <dbReference type="ARBA" id="ARBA00010136"/>
    </source>
</evidence>
<comment type="caution">
    <text evidence="17">The sequence shown here is derived from an EMBL/GenBank/DDBJ whole genome shotgun (WGS) entry which is preliminary data.</text>
</comment>
<dbReference type="GO" id="GO:0004177">
    <property type="term" value="F:aminopeptidase activity"/>
    <property type="evidence" value="ECO:0007669"/>
    <property type="project" value="UniProtKB-KW"/>
</dbReference>
<evidence type="ECO:0000256" key="1">
    <source>
        <dbReference type="ARBA" id="ARBA00000098"/>
    </source>
</evidence>
<evidence type="ECO:0000256" key="5">
    <source>
        <dbReference type="ARBA" id="ARBA00015611"/>
    </source>
</evidence>
<evidence type="ECO:0000259" key="16">
    <source>
        <dbReference type="Pfam" id="PF17900"/>
    </source>
</evidence>
<comment type="cofactor">
    <cofactor evidence="2">
        <name>Zn(2+)</name>
        <dbReference type="ChEBI" id="CHEBI:29105"/>
    </cofactor>
</comment>
<dbReference type="Gene3D" id="2.60.40.1730">
    <property type="entry name" value="tricorn interacting facor f3 domain"/>
    <property type="match status" value="1"/>
</dbReference>
<dbReference type="EC" id="3.4.11.2" evidence="4 12"/>
<dbReference type="Pfam" id="PF17900">
    <property type="entry name" value="Peptidase_M1_N"/>
    <property type="match status" value="1"/>
</dbReference>
<gene>
    <name evidence="17" type="primary">pepN</name>
    <name evidence="17" type="ORF">J0A65_11875</name>
</gene>
<evidence type="ECO:0000313" key="18">
    <source>
        <dbReference type="Proteomes" id="UP000663992"/>
    </source>
</evidence>
<evidence type="ECO:0000259" key="15">
    <source>
        <dbReference type="Pfam" id="PF17432"/>
    </source>
</evidence>
<dbReference type="Pfam" id="PF01433">
    <property type="entry name" value="Peptidase_M1"/>
    <property type="match status" value="1"/>
</dbReference>
<feature type="domain" description="Peptidase M1 alanyl aminopeptidase C-terminal" evidence="15">
    <location>
        <begin position="539"/>
        <end position="854"/>
    </location>
</feature>
<dbReference type="PRINTS" id="PR00756">
    <property type="entry name" value="ALADIPTASE"/>
</dbReference>
<dbReference type="InterPro" id="IPR045357">
    <property type="entry name" value="Aminopeptidase_N-like_N"/>
</dbReference>
<evidence type="ECO:0000259" key="13">
    <source>
        <dbReference type="Pfam" id="PF01433"/>
    </source>
</evidence>
<dbReference type="InterPro" id="IPR001930">
    <property type="entry name" value="Peptidase_M1"/>
</dbReference>
<dbReference type="InterPro" id="IPR035414">
    <property type="entry name" value="Peptidase_M1_pepN_Ig-like"/>
</dbReference>